<dbReference type="SUPFAM" id="SSF53474">
    <property type="entry name" value="alpha/beta-Hydrolases"/>
    <property type="match status" value="1"/>
</dbReference>
<dbReference type="Proteomes" id="UP000656042">
    <property type="component" value="Unassembled WGS sequence"/>
</dbReference>
<evidence type="ECO:0000256" key="1">
    <source>
        <dbReference type="ARBA" id="ARBA00023125"/>
    </source>
</evidence>
<dbReference type="PANTHER" id="PTHR43433">
    <property type="entry name" value="HYDROLASE, ALPHA/BETA FOLD FAMILY PROTEIN"/>
    <property type="match status" value="1"/>
</dbReference>
<dbReference type="InterPro" id="IPR050471">
    <property type="entry name" value="AB_hydrolase"/>
</dbReference>
<feature type="DNA-binding region" description="OmpR/PhoB-type" evidence="2">
    <location>
        <begin position="3"/>
        <end position="101"/>
    </location>
</feature>
<dbReference type="GO" id="GO:0000160">
    <property type="term" value="P:phosphorelay signal transduction system"/>
    <property type="evidence" value="ECO:0007669"/>
    <property type="project" value="InterPro"/>
</dbReference>
<dbReference type="InterPro" id="IPR001867">
    <property type="entry name" value="OmpR/PhoB-type_DNA-bd"/>
</dbReference>
<feature type="domain" description="OmpR/PhoB-type" evidence="3">
    <location>
        <begin position="3"/>
        <end position="101"/>
    </location>
</feature>
<dbReference type="InterPro" id="IPR000073">
    <property type="entry name" value="AB_hydrolase_1"/>
</dbReference>
<protein>
    <submittedName>
        <fullName evidence="4">Transcriptional regulator</fullName>
    </submittedName>
</protein>
<evidence type="ECO:0000256" key="2">
    <source>
        <dbReference type="PROSITE-ProRule" id="PRU01091"/>
    </source>
</evidence>
<dbReference type="PROSITE" id="PS51755">
    <property type="entry name" value="OMPR_PHOB"/>
    <property type="match status" value="1"/>
</dbReference>
<accession>A0A8J3BWF7</accession>
<comment type="caution">
    <text evidence="4">The sequence shown here is derived from an EMBL/GenBank/DDBJ whole genome shotgun (WGS) entry which is preliminary data.</text>
</comment>
<evidence type="ECO:0000259" key="3">
    <source>
        <dbReference type="PROSITE" id="PS51755"/>
    </source>
</evidence>
<sequence>MRSMIYHFGRFDLDPGLGRLRRDRRPATIEPKALALLCHLVRHRDRVVSKKELLDTVWGGEFGTEAALTTGLRAVRLAIGDTGRQQRLIRTVYRHGYQFVAPTTTVPAGSAMTPALRTIDAPGRSRDLIRFSRTADGKHVAWAAAGTGPPLVKTANWPSALDLERAMPMFAHWFEGLTRGRQLIRYDPRGCGLSDAAFGSTLDEWIKDLDAVADAAGLDRFPLLGVAQGSPLAIAYAARRPERVSRLILNAAITRGRAARASTATERDEAELDLRLGVTGWRTQNLSYLRYAAAQLRADDPAEKWDEFAEYERLTVSTANAARYMQWFSRVDVLDLARHVSCPTLIVNSRSDPRAPLAEATELARLIPDSRMVVLDGRNHLLTADEPAWPLFLTELDAFLAQDVPAAAEF</sequence>
<dbReference type="GO" id="GO:0003677">
    <property type="term" value="F:DNA binding"/>
    <property type="evidence" value="ECO:0007669"/>
    <property type="project" value="UniProtKB-UniRule"/>
</dbReference>
<dbReference type="InterPro" id="IPR036388">
    <property type="entry name" value="WH-like_DNA-bd_sf"/>
</dbReference>
<proteinExistence type="predicted"/>
<gene>
    <name evidence="4" type="ORF">GCM10012284_04800</name>
</gene>
<dbReference type="GO" id="GO:0006355">
    <property type="term" value="P:regulation of DNA-templated transcription"/>
    <property type="evidence" value="ECO:0007669"/>
    <property type="project" value="InterPro"/>
</dbReference>
<dbReference type="PANTHER" id="PTHR43433:SF8">
    <property type="entry name" value="BIFUNCTIONAL LIPASE_ADENYLATE CYCLASE LIPJ"/>
    <property type="match status" value="1"/>
</dbReference>
<reference evidence="4" key="2">
    <citation type="submission" date="2020-09" db="EMBL/GenBank/DDBJ databases">
        <authorList>
            <person name="Sun Q."/>
            <person name="Zhou Y."/>
        </authorList>
    </citation>
    <scope>NUCLEOTIDE SEQUENCE</scope>
    <source>
        <strain evidence="4">CGMCC 4.7299</strain>
    </source>
</reference>
<keyword evidence="5" id="KW-1185">Reference proteome</keyword>
<dbReference type="Gene3D" id="1.10.10.10">
    <property type="entry name" value="Winged helix-like DNA-binding domain superfamily/Winged helix DNA-binding domain"/>
    <property type="match status" value="1"/>
</dbReference>
<dbReference type="InterPro" id="IPR016032">
    <property type="entry name" value="Sig_transdc_resp-reg_C-effctor"/>
</dbReference>
<evidence type="ECO:0000313" key="4">
    <source>
        <dbReference type="EMBL" id="GGK73889.1"/>
    </source>
</evidence>
<evidence type="ECO:0000313" key="5">
    <source>
        <dbReference type="Proteomes" id="UP000656042"/>
    </source>
</evidence>
<dbReference type="Pfam" id="PF00561">
    <property type="entry name" value="Abhydrolase_1"/>
    <property type="match status" value="1"/>
</dbReference>
<dbReference type="Pfam" id="PF00486">
    <property type="entry name" value="Trans_reg_C"/>
    <property type="match status" value="1"/>
</dbReference>
<keyword evidence="1 2" id="KW-0238">DNA-binding</keyword>
<dbReference type="PRINTS" id="PR00111">
    <property type="entry name" value="ABHYDROLASE"/>
</dbReference>
<dbReference type="EMBL" id="BMMX01000001">
    <property type="protein sequence ID" value="GGK73889.1"/>
    <property type="molecule type" value="Genomic_DNA"/>
</dbReference>
<dbReference type="SUPFAM" id="SSF46894">
    <property type="entry name" value="C-terminal effector domain of the bipartite response regulators"/>
    <property type="match status" value="1"/>
</dbReference>
<dbReference type="SMART" id="SM00862">
    <property type="entry name" value="Trans_reg_C"/>
    <property type="match status" value="1"/>
</dbReference>
<name>A0A8J3BWF7_9ACTN</name>
<dbReference type="InterPro" id="IPR029058">
    <property type="entry name" value="AB_hydrolase_fold"/>
</dbReference>
<dbReference type="AlphaFoldDB" id="A0A8J3BWF7"/>
<organism evidence="4 5">
    <name type="scientific">Mangrovihabitans endophyticus</name>
    <dbReference type="NCBI Taxonomy" id="1751298"/>
    <lineage>
        <taxon>Bacteria</taxon>
        <taxon>Bacillati</taxon>
        <taxon>Actinomycetota</taxon>
        <taxon>Actinomycetes</taxon>
        <taxon>Micromonosporales</taxon>
        <taxon>Micromonosporaceae</taxon>
        <taxon>Mangrovihabitans</taxon>
    </lineage>
</organism>
<reference evidence="4" key="1">
    <citation type="journal article" date="2014" name="Int. J. Syst. Evol. Microbiol.">
        <title>Complete genome sequence of Corynebacterium casei LMG S-19264T (=DSM 44701T), isolated from a smear-ripened cheese.</title>
        <authorList>
            <consortium name="US DOE Joint Genome Institute (JGI-PGF)"/>
            <person name="Walter F."/>
            <person name="Albersmeier A."/>
            <person name="Kalinowski J."/>
            <person name="Ruckert C."/>
        </authorList>
    </citation>
    <scope>NUCLEOTIDE SEQUENCE</scope>
    <source>
        <strain evidence="4">CGMCC 4.7299</strain>
    </source>
</reference>
<dbReference type="GO" id="GO:0003824">
    <property type="term" value="F:catalytic activity"/>
    <property type="evidence" value="ECO:0007669"/>
    <property type="project" value="UniProtKB-ARBA"/>
</dbReference>
<dbReference type="Gene3D" id="3.40.50.1820">
    <property type="entry name" value="alpha/beta hydrolase"/>
    <property type="match status" value="1"/>
</dbReference>
<dbReference type="CDD" id="cd00383">
    <property type="entry name" value="trans_reg_C"/>
    <property type="match status" value="1"/>
</dbReference>